<name>A0A6A3Q6U5_9STRA</name>
<feature type="non-terminal residue" evidence="1">
    <location>
        <position position="1"/>
    </location>
</feature>
<sequence>DQDVYNAAGS</sequence>
<comment type="caution">
    <text evidence="1">The sequence shown here is derived from an EMBL/GenBank/DDBJ whole genome shotgun (WGS) entry which is preliminary data.</text>
</comment>
<evidence type="ECO:0000313" key="1">
    <source>
        <dbReference type="EMBL" id="KAE9069486.1"/>
    </source>
</evidence>
<dbReference type="EMBL" id="QXFZ01003374">
    <property type="protein sequence ID" value="KAE9069486.1"/>
    <property type="molecule type" value="Genomic_DNA"/>
</dbReference>
<proteinExistence type="predicted"/>
<protein>
    <submittedName>
        <fullName evidence="1">Uncharacterized protein</fullName>
    </submittedName>
</protein>
<dbReference type="Proteomes" id="UP000441208">
    <property type="component" value="Unassembled WGS sequence"/>
</dbReference>
<reference evidence="1 2" key="1">
    <citation type="submission" date="2018-08" db="EMBL/GenBank/DDBJ databases">
        <title>Genomic investigation of the strawberry pathogen Phytophthora fragariae indicates pathogenicity is determined by transcriptional variation in three key races.</title>
        <authorList>
            <person name="Adams T.M."/>
            <person name="Armitage A.D."/>
            <person name="Sobczyk M.K."/>
            <person name="Bates H.J."/>
            <person name="Dunwell J.M."/>
            <person name="Nellist C.F."/>
            <person name="Harrison R.J."/>
        </authorList>
    </citation>
    <scope>NUCLEOTIDE SEQUENCE [LARGE SCALE GENOMIC DNA]</scope>
    <source>
        <strain evidence="1 2">NOV-71</strain>
    </source>
</reference>
<evidence type="ECO:0000313" key="2">
    <source>
        <dbReference type="Proteomes" id="UP000441208"/>
    </source>
</evidence>
<accession>A0A6A3Q6U5</accession>
<organism evidence="1 2">
    <name type="scientific">Phytophthora fragariae</name>
    <dbReference type="NCBI Taxonomy" id="53985"/>
    <lineage>
        <taxon>Eukaryota</taxon>
        <taxon>Sar</taxon>
        <taxon>Stramenopiles</taxon>
        <taxon>Oomycota</taxon>
        <taxon>Peronosporomycetes</taxon>
        <taxon>Peronosporales</taxon>
        <taxon>Peronosporaceae</taxon>
        <taxon>Phytophthora</taxon>
    </lineage>
</organism>
<gene>
    <name evidence="1" type="ORF">PF007_g27296</name>
</gene>